<keyword evidence="3" id="KW-1185">Reference proteome</keyword>
<keyword evidence="1" id="KW-1133">Transmembrane helix</keyword>
<proteinExistence type="predicted"/>
<gene>
    <name evidence="2" type="ORF">AABB81_02805</name>
</gene>
<name>A0ABU9KXI0_9FLAO</name>
<dbReference type="EMBL" id="JBCDNA010000001">
    <property type="protein sequence ID" value="MEL4454809.1"/>
    <property type="molecule type" value="Genomic_DNA"/>
</dbReference>
<dbReference type="Proteomes" id="UP001474120">
    <property type="component" value="Unassembled WGS sequence"/>
</dbReference>
<accession>A0ABU9KXI0</accession>
<evidence type="ECO:0000256" key="1">
    <source>
        <dbReference type="SAM" id="Phobius"/>
    </source>
</evidence>
<evidence type="ECO:0000313" key="2">
    <source>
        <dbReference type="EMBL" id="MEL4454809.1"/>
    </source>
</evidence>
<dbReference type="RefSeq" id="WP_342158448.1">
    <property type="nucleotide sequence ID" value="NZ_JBCDNA010000001.1"/>
</dbReference>
<reference evidence="2 3" key="1">
    <citation type="submission" date="2024-04" db="EMBL/GenBank/DDBJ databases">
        <title>whole genome sequencing of Lutimonas vermicola strain IMCC1616.</title>
        <authorList>
            <person name="Bae S.S."/>
        </authorList>
    </citation>
    <scope>NUCLEOTIDE SEQUENCE [LARGE SCALE GENOMIC DNA]</scope>
    <source>
        <strain evidence="2 3">IMCC1616</strain>
    </source>
</reference>
<sequence>MGASLSNYESNSGLTSKIMKFIKGKEYLEIFITLIAISGSLVILWV</sequence>
<keyword evidence="1" id="KW-0472">Membrane</keyword>
<organism evidence="2 3">
    <name type="scientific">Lutimonas vermicola</name>
    <dbReference type="NCBI Taxonomy" id="414288"/>
    <lineage>
        <taxon>Bacteria</taxon>
        <taxon>Pseudomonadati</taxon>
        <taxon>Bacteroidota</taxon>
        <taxon>Flavobacteriia</taxon>
        <taxon>Flavobacteriales</taxon>
        <taxon>Flavobacteriaceae</taxon>
        <taxon>Lutimonas</taxon>
    </lineage>
</organism>
<keyword evidence="1" id="KW-0812">Transmembrane</keyword>
<feature type="transmembrane region" description="Helical" evidence="1">
    <location>
        <begin position="27"/>
        <end position="45"/>
    </location>
</feature>
<protein>
    <submittedName>
        <fullName evidence="2">Uncharacterized protein</fullName>
    </submittedName>
</protein>
<comment type="caution">
    <text evidence="2">The sequence shown here is derived from an EMBL/GenBank/DDBJ whole genome shotgun (WGS) entry which is preliminary data.</text>
</comment>
<evidence type="ECO:0000313" key="3">
    <source>
        <dbReference type="Proteomes" id="UP001474120"/>
    </source>
</evidence>